<proteinExistence type="predicted"/>
<evidence type="ECO:0000313" key="2">
    <source>
        <dbReference type="Proteomes" id="UP001497512"/>
    </source>
</evidence>
<keyword evidence="2" id="KW-1185">Reference proteome</keyword>
<dbReference type="EMBL" id="OZ019893">
    <property type="protein sequence ID" value="CAK9191367.1"/>
    <property type="molecule type" value="Genomic_DNA"/>
</dbReference>
<name>A0ABP0TB01_9BRYO</name>
<dbReference type="PANTHER" id="PTHR37720:SF2">
    <property type="entry name" value="OS10G0481400 PROTEIN"/>
    <property type="match status" value="1"/>
</dbReference>
<organism evidence="1 2">
    <name type="scientific">Sphagnum troendelagicum</name>
    <dbReference type="NCBI Taxonomy" id="128251"/>
    <lineage>
        <taxon>Eukaryota</taxon>
        <taxon>Viridiplantae</taxon>
        <taxon>Streptophyta</taxon>
        <taxon>Embryophyta</taxon>
        <taxon>Bryophyta</taxon>
        <taxon>Sphagnophytina</taxon>
        <taxon>Sphagnopsida</taxon>
        <taxon>Sphagnales</taxon>
        <taxon>Sphagnaceae</taxon>
        <taxon>Sphagnum</taxon>
    </lineage>
</organism>
<dbReference type="Proteomes" id="UP001497512">
    <property type="component" value="Chromosome 1"/>
</dbReference>
<evidence type="ECO:0000313" key="1">
    <source>
        <dbReference type="EMBL" id="CAK9191367.1"/>
    </source>
</evidence>
<gene>
    <name evidence="1" type="ORF">CSSPTR1EN2_LOCUS1355</name>
</gene>
<accession>A0ABP0TB01</accession>
<sequence length="96" mass="10520">MPLLYPSIILQERVLGFVMGSAVGVGAMLYDQRMIWRSTAQLFDKLAADRVAPSPPVQVPPPLFGKEVRDQLAHTWNSTVDNTLGALVVALSSRGW</sequence>
<evidence type="ECO:0008006" key="3">
    <source>
        <dbReference type="Google" id="ProtNLM"/>
    </source>
</evidence>
<protein>
    <recommendedName>
        <fullName evidence="3">MICOS complex subunit MIC12</fullName>
    </recommendedName>
</protein>
<dbReference type="PANTHER" id="PTHR37720">
    <property type="entry name" value="OS10G0481400 PROTEIN"/>
    <property type="match status" value="1"/>
</dbReference>
<reference evidence="1 2" key="1">
    <citation type="submission" date="2024-02" db="EMBL/GenBank/DDBJ databases">
        <authorList>
            <consortium name="ELIXIR-Norway"/>
            <consortium name="Elixir Norway"/>
        </authorList>
    </citation>
    <scope>NUCLEOTIDE SEQUENCE [LARGE SCALE GENOMIC DNA]</scope>
</reference>